<dbReference type="RefSeq" id="WP_187596080.1">
    <property type="nucleotide sequence ID" value="NZ_CP060714.1"/>
</dbReference>
<keyword evidence="3" id="KW-1185">Reference proteome</keyword>
<sequence length="94" mass="10124">MGKFLSAMALMAAGIAPTLANAQCYSVYDRDNQLIFQDTQSPIDMRQPVAEAIRKRFAPGAHLVFTPAGDDCTLIDKTAAPKALPSEQPGSDKR</sequence>
<reference evidence="2 3" key="1">
    <citation type="submission" date="2020-08" db="EMBL/GenBank/DDBJ databases">
        <title>Genome sequence of Diaphorobacter ruginosibacter DSM 27467T.</title>
        <authorList>
            <person name="Hyun D.-W."/>
            <person name="Bae J.-W."/>
        </authorList>
    </citation>
    <scope>NUCLEOTIDE SEQUENCE [LARGE SCALE GENOMIC DNA]</scope>
    <source>
        <strain evidence="2 3">DSM 27467</strain>
    </source>
</reference>
<dbReference type="Proteomes" id="UP000515811">
    <property type="component" value="Chromosome"/>
</dbReference>
<dbReference type="EMBL" id="CP060714">
    <property type="protein sequence ID" value="QNN55807.1"/>
    <property type="molecule type" value="Genomic_DNA"/>
</dbReference>
<dbReference type="KEGG" id="drg:H9K76_14455"/>
<proteinExistence type="predicted"/>
<evidence type="ECO:0000313" key="3">
    <source>
        <dbReference type="Proteomes" id="UP000515811"/>
    </source>
</evidence>
<evidence type="ECO:0008006" key="4">
    <source>
        <dbReference type="Google" id="ProtNLM"/>
    </source>
</evidence>
<evidence type="ECO:0000256" key="1">
    <source>
        <dbReference type="SAM" id="SignalP"/>
    </source>
</evidence>
<accession>A0A7G9RJN2</accession>
<dbReference type="AlphaFoldDB" id="A0A7G9RJN2"/>
<feature type="chain" id="PRO_5028804131" description="DUF4124 domain-containing protein" evidence="1">
    <location>
        <begin position="23"/>
        <end position="94"/>
    </location>
</feature>
<gene>
    <name evidence="2" type="ORF">H9K76_14455</name>
</gene>
<organism evidence="2 3">
    <name type="scientific">Diaphorobacter ruginosibacter</name>
    <dbReference type="NCBI Taxonomy" id="1715720"/>
    <lineage>
        <taxon>Bacteria</taxon>
        <taxon>Pseudomonadati</taxon>
        <taxon>Pseudomonadota</taxon>
        <taxon>Betaproteobacteria</taxon>
        <taxon>Burkholderiales</taxon>
        <taxon>Comamonadaceae</taxon>
        <taxon>Diaphorobacter</taxon>
    </lineage>
</organism>
<protein>
    <recommendedName>
        <fullName evidence="4">DUF4124 domain-containing protein</fullName>
    </recommendedName>
</protein>
<evidence type="ECO:0000313" key="2">
    <source>
        <dbReference type="EMBL" id="QNN55807.1"/>
    </source>
</evidence>
<name>A0A7G9RJN2_9BURK</name>
<keyword evidence="1" id="KW-0732">Signal</keyword>
<feature type="signal peptide" evidence="1">
    <location>
        <begin position="1"/>
        <end position="22"/>
    </location>
</feature>